<organism evidence="1 2">
    <name type="scientific">Nicotiana attenuata</name>
    <name type="common">Coyote tobacco</name>
    <dbReference type="NCBI Taxonomy" id="49451"/>
    <lineage>
        <taxon>Eukaryota</taxon>
        <taxon>Viridiplantae</taxon>
        <taxon>Streptophyta</taxon>
        <taxon>Embryophyta</taxon>
        <taxon>Tracheophyta</taxon>
        <taxon>Spermatophyta</taxon>
        <taxon>Magnoliopsida</taxon>
        <taxon>eudicotyledons</taxon>
        <taxon>Gunneridae</taxon>
        <taxon>Pentapetalae</taxon>
        <taxon>asterids</taxon>
        <taxon>lamiids</taxon>
        <taxon>Solanales</taxon>
        <taxon>Solanaceae</taxon>
        <taxon>Nicotianoideae</taxon>
        <taxon>Nicotianeae</taxon>
        <taxon>Nicotiana</taxon>
    </lineage>
</organism>
<dbReference type="Gramene" id="OIS95791">
    <property type="protein sequence ID" value="OIS95791"/>
    <property type="gene ID" value="A4A49_58663"/>
</dbReference>
<name>A0A1J6I5F6_NICAT</name>
<dbReference type="EMBL" id="MJEQ01037194">
    <property type="protein sequence ID" value="OIS95791.1"/>
    <property type="molecule type" value="Genomic_DNA"/>
</dbReference>
<protein>
    <submittedName>
        <fullName evidence="1">Uncharacterized protein</fullName>
    </submittedName>
</protein>
<evidence type="ECO:0000313" key="1">
    <source>
        <dbReference type="EMBL" id="OIS95791.1"/>
    </source>
</evidence>
<evidence type="ECO:0000313" key="2">
    <source>
        <dbReference type="Proteomes" id="UP000187609"/>
    </source>
</evidence>
<gene>
    <name evidence="1" type="ORF">A4A49_58663</name>
</gene>
<comment type="caution">
    <text evidence="1">The sequence shown here is derived from an EMBL/GenBank/DDBJ whole genome shotgun (WGS) entry which is preliminary data.</text>
</comment>
<reference evidence="1" key="1">
    <citation type="submission" date="2016-11" db="EMBL/GenBank/DDBJ databases">
        <title>The genome of Nicotiana attenuata.</title>
        <authorList>
            <person name="Xu S."/>
            <person name="Brockmoeller T."/>
            <person name="Gaquerel E."/>
            <person name="Navarro A."/>
            <person name="Kuhl H."/>
            <person name="Gase K."/>
            <person name="Ling Z."/>
            <person name="Zhou W."/>
            <person name="Kreitzer C."/>
            <person name="Stanke M."/>
            <person name="Tang H."/>
            <person name="Lyons E."/>
            <person name="Pandey P."/>
            <person name="Pandey S.P."/>
            <person name="Timmermann B."/>
            <person name="Baldwin I.T."/>
        </authorList>
    </citation>
    <scope>NUCLEOTIDE SEQUENCE [LARGE SCALE GENOMIC DNA]</scope>
    <source>
        <strain evidence="1">UT</strain>
    </source>
</reference>
<proteinExistence type="predicted"/>
<keyword evidence="2" id="KW-1185">Reference proteome</keyword>
<feature type="non-terminal residue" evidence="1">
    <location>
        <position position="1"/>
    </location>
</feature>
<sequence length="107" mass="11782">LMAQLGAPILRHNFREANSVAHLLARNNKKLKSMNKTVIHHAPTQEVEAALKNDAVGKQYFRSISEEVCNRLASMGNVNAMQNSSTLVSPVSFDPNGMTDRAFCNIT</sequence>
<accession>A0A1J6I5F6</accession>
<dbReference type="AlphaFoldDB" id="A0A1J6I5F6"/>
<dbReference type="Proteomes" id="UP000187609">
    <property type="component" value="Unassembled WGS sequence"/>
</dbReference>